<evidence type="ECO:0000256" key="1">
    <source>
        <dbReference type="SAM" id="MobiDB-lite"/>
    </source>
</evidence>
<reference evidence="2 3" key="1">
    <citation type="submission" date="2018-01" db="EMBL/GenBank/DDBJ databases">
        <authorList>
            <person name="Gaut B.S."/>
            <person name="Morton B.R."/>
            <person name="Clegg M.T."/>
            <person name="Duvall M.R."/>
        </authorList>
    </citation>
    <scope>NUCLEOTIDE SEQUENCE [LARGE SCALE GENOMIC DNA]</scope>
    <source>
        <strain evidence="2">Cupriavidus taiwanensis LMG 19425</strain>
        <plasmid evidence="3">Plasmid iii</plasmid>
    </source>
</reference>
<dbReference type="AlphaFoldDB" id="A0A375IU02"/>
<evidence type="ECO:0000313" key="3">
    <source>
        <dbReference type="Proteomes" id="UP000255505"/>
    </source>
</evidence>
<sequence length="57" mass="6260">MVDGARPSRDAIDRTESPAATEREISSRSASVNANRERCRCTGWIPPVSAKILCIEE</sequence>
<feature type="compositionally biased region" description="Basic and acidic residues" evidence="1">
    <location>
        <begin position="1"/>
        <end position="26"/>
    </location>
</feature>
<organism evidence="2 3">
    <name type="scientific">Cupriavidus taiwanensis</name>
    <dbReference type="NCBI Taxonomy" id="164546"/>
    <lineage>
        <taxon>Bacteria</taxon>
        <taxon>Pseudomonadati</taxon>
        <taxon>Pseudomonadota</taxon>
        <taxon>Betaproteobacteria</taxon>
        <taxon>Burkholderiales</taxon>
        <taxon>Burkholderiaceae</taxon>
        <taxon>Cupriavidus</taxon>
    </lineage>
</organism>
<geneLocation type="plasmid" evidence="2">
    <name>III</name>
</geneLocation>
<accession>A0A375IU02</accession>
<evidence type="ECO:0000313" key="2">
    <source>
        <dbReference type="EMBL" id="SPK77570.1"/>
    </source>
</evidence>
<dbReference type="EMBL" id="LT991978">
    <property type="protein sequence ID" value="SPK77570.1"/>
    <property type="molecule type" value="Genomic_DNA"/>
</dbReference>
<gene>
    <name evidence="2" type="ORF">CT19425_P50021</name>
</gene>
<proteinExistence type="predicted"/>
<dbReference type="Proteomes" id="UP000255505">
    <property type="component" value="Plasmid III"/>
</dbReference>
<name>A0A375IU02_9BURK</name>
<feature type="region of interest" description="Disordered" evidence="1">
    <location>
        <begin position="1"/>
        <end position="35"/>
    </location>
</feature>
<protein>
    <submittedName>
        <fullName evidence="2">Uncharacterized protein</fullName>
    </submittedName>
</protein>
<keyword evidence="2" id="KW-0614">Plasmid</keyword>